<dbReference type="RefSeq" id="WP_073136231.1">
    <property type="nucleotide sequence ID" value="NZ_FQWQ01000002.1"/>
</dbReference>
<dbReference type="CDD" id="cd15482">
    <property type="entry name" value="Sialidase_non-viral"/>
    <property type="match status" value="1"/>
</dbReference>
<dbReference type="PANTHER" id="PTHR43752:SF2">
    <property type="entry name" value="BNR_ASP-BOX REPEAT FAMILY PROTEIN"/>
    <property type="match status" value="1"/>
</dbReference>
<name>A0A1M5RHE2_9BACT</name>
<evidence type="ECO:0000256" key="1">
    <source>
        <dbReference type="SAM" id="SignalP"/>
    </source>
</evidence>
<reference evidence="3 4" key="1">
    <citation type="submission" date="2016-11" db="EMBL/GenBank/DDBJ databases">
        <authorList>
            <person name="Jaros S."/>
            <person name="Januszkiewicz K."/>
            <person name="Wedrychowicz H."/>
        </authorList>
    </citation>
    <scope>NUCLEOTIDE SEQUENCE [LARGE SCALE GENOMIC DNA]</scope>
    <source>
        <strain evidence="3 4">DSM 24574</strain>
    </source>
</reference>
<feature type="chain" id="PRO_5012386820" evidence="1">
    <location>
        <begin position="30"/>
        <end position="356"/>
    </location>
</feature>
<keyword evidence="1" id="KW-0732">Signal</keyword>
<dbReference type="Gene3D" id="2.120.10.10">
    <property type="match status" value="1"/>
</dbReference>
<dbReference type="InterPro" id="IPR011040">
    <property type="entry name" value="Sialidase"/>
</dbReference>
<dbReference type="OrthoDB" id="41724at2"/>
<sequence>MFFITRFHQSLKIVVWFLLAVLSSAGNHAFGQNPTLQILEEGYIFDRAEFKSCHASTLVQLANGKIMAAWFGGTEEGSPDVCIWMSVKENTGWTKPARIAEGFQPDGKPSPCWNPVLFQSKNGKLYLHYKVGPNPREWWAMYKVSGDHGKTWSKPAPLPEGMLGPIKNKPVQLKDGNLLYPSSTESLDEKKWIIHLEQSDPTLSHWKKITIDCDTFNAIQPSLLFYPSHKMQLLARSKENVIVQSWSEDDGKTWSHVTATNLPNPNSGIDAVSKPDRSLQLLVYNPLTAGKEWWEGRSALRLATSTDGLQWTDLYTLEEHQKGEYSYPAIIYDDQGNIHITYTADRAKIRYVKLKL</sequence>
<dbReference type="PANTHER" id="PTHR43752">
    <property type="entry name" value="BNR/ASP-BOX REPEAT FAMILY PROTEIN"/>
    <property type="match status" value="1"/>
</dbReference>
<feature type="domain" description="Sialidase" evidence="2">
    <location>
        <begin position="64"/>
        <end position="340"/>
    </location>
</feature>
<organism evidence="3 4">
    <name type="scientific">Chryseolinea serpens</name>
    <dbReference type="NCBI Taxonomy" id="947013"/>
    <lineage>
        <taxon>Bacteria</taxon>
        <taxon>Pseudomonadati</taxon>
        <taxon>Bacteroidota</taxon>
        <taxon>Cytophagia</taxon>
        <taxon>Cytophagales</taxon>
        <taxon>Fulvivirgaceae</taxon>
        <taxon>Chryseolinea</taxon>
    </lineage>
</organism>
<proteinExistence type="predicted"/>
<protein>
    <submittedName>
        <fullName evidence="3">Predicted neuraminidase (Sialidase)</fullName>
    </submittedName>
</protein>
<dbReference type="Proteomes" id="UP000184212">
    <property type="component" value="Unassembled WGS sequence"/>
</dbReference>
<gene>
    <name evidence="3" type="ORF">SAMN04488109_3399</name>
</gene>
<dbReference type="EMBL" id="FQWQ01000002">
    <property type="protein sequence ID" value="SHH25757.1"/>
    <property type="molecule type" value="Genomic_DNA"/>
</dbReference>
<dbReference type="AlphaFoldDB" id="A0A1M5RHE2"/>
<evidence type="ECO:0000259" key="2">
    <source>
        <dbReference type="Pfam" id="PF13088"/>
    </source>
</evidence>
<dbReference type="SUPFAM" id="SSF50939">
    <property type="entry name" value="Sialidases"/>
    <property type="match status" value="1"/>
</dbReference>
<dbReference type="InterPro" id="IPR036278">
    <property type="entry name" value="Sialidase_sf"/>
</dbReference>
<feature type="signal peptide" evidence="1">
    <location>
        <begin position="1"/>
        <end position="29"/>
    </location>
</feature>
<evidence type="ECO:0000313" key="4">
    <source>
        <dbReference type="Proteomes" id="UP000184212"/>
    </source>
</evidence>
<dbReference type="Pfam" id="PF13088">
    <property type="entry name" value="BNR_2"/>
    <property type="match status" value="1"/>
</dbReference>
<evidence type="ECO:0000313" key="3">
    <source>
        <dbReference type="EMBL" id="SHH25757.1"/>
    </source>
</evidence>
<keyword evidence="4" id="KW-1185">Reference proteome</keyword>
<dbReference type="STRING" id="947013.SAMN04488109_3399"/>
<accession>A0A1M5RHE2</accession>